<dbReference type="GO" id="GO:0015513">
    <property type="term" value="F:high-affinity secondary active nitrite transmembrane transporter activity"/>
    <property type="evidence" value="ECO:0007669"/>
    <property type="project" value="TreeGrafter"/>
</dbReference>
<keyword evidence="8" id="KW-1185">Reference proteome</keyword>
<gene>
    <name evidence="7" type="primary">yrhG_1</name>
    <name evidence="7" type="ORF">DBV05_g11446</name>
</gene>
<dbReference type="PANTHER" id="PTHR30520:SF6">
    <property type="entry name" value="FORMATE_NITRATE FAMILY TRANSPORTER (EUROFUNG)"/>
    <property type="match status" value="1"/>
</dbReference>
<feature type="transmembrane region" description="Helical" evidence="6">
    <location>
        <begin position="98"/>
        <end position="125"/>
    </location>
</feature>
<evidence type="ECO:0000256" key="1">
    <source>
        <dbReference type="ARBA" id="ARBA00004141"/>
    </source>
</evidence>
<feature type="transmembrane region" description="Helical" evidence="6">
    <location>
        <begin position="220"/>
        <end position="248"/>
    </location>
</feature>
<organism evidence="7 8">
    <name type="scientific">Lasiodiplodia theobromae</name>
    <dbReference type="NCBI Taxonomy" id="45133"/>
    <lineage>
        <taxon>Eukaryota</taxon>
        <taxon>Fungi</taxon>
        <taxon>Dikarya</taxon>
        <taxon>Ascomycota</taxon>
        <taxon>Pezizomycotina</taxon>
        <taxon>Dothideomycetes</taxon>
        <taxon>Dothideomycetes incertae sedis</taxon>
        <taxon>Botryosphaeriales</taxon>
        <taxon>Botryosphaeriaceae</taxon>
        <taxon>Lasiodiplodia</taxon>
    </lineage>
</organism>
<dbReference type="EMBL" id="VCHE01000163">
    <property type="protein sequence ID" value="KAB2569876.1"/>
    <property type="molecule type" value="Genomic_DNA"/>
</dbReference>
<reference evidence="7 8" key="1">
    <citation type="journal article" date="2019" name="Sci. Rep.">
        <title>A multi-omics analysis of the grapevine pathogen Lasiodiplodia theobromae reveals that temperature affects the expression of virulence- and pathogenicity-related genes.</title>
        <authorList>
            <person name="Felix C."/>
            <person name="Meneses R."/>
            <person name="Goncalves M.F.M."/>
            <person name="Tilleman L."/>
            <person name="Duarte A.S."/>
            <person name="Jorrin-Novo J.V."/>
            <person name="Van de Peer Y."/>
            <person name="Deforce D."/>
            <person name="Van Nieuwerburgh F."/>
            <person name="Esteves A.C."/>
            <person name="Alves A."/>
        </authorList>
    </citation>
    <scope>NUCLEOTIDE SEQUENCE [LARGE SCALE GENOMIC DNA]</scope>
    <source>
        <strain evidence="7 8">LA-SOL3</strain>
    </source>
</reference>
<dbReference type="OrthoDB" id="4829at2759"/>
<dbReference type="Gene3D" id="1.20.1080.10">
    <property type="entry name" value="Glycerol uptake facilitator protein"/>
    <property type="match status" value="1"/>
</dbReference>
<dbReference type="Proteomes" id="UP000325902">
    <property type="component" value="Unassembled WGS sequence"/>
</dbReference>
<dbReference type="InterPro" id="IPR000292">
    <property type="entry name" value="For/NO2_transpt"/>
</dbReference>
<dbReference type="Pfam" id="PF01226">
    <property type="entry name" value="Form_Nir_trans"/>
    <property type="match status" value="1"/>
</dbReference>
<dbReference type="AlphaFoldDB" id="A0A5N5CX36"/>
<feature type="non-terminal residue" evidence="7">
    <location>
        <position position="256"/>
    </location>
</feature>
<evidence type="ECO:0000256" key="2">
    <source>
        <dbReference type="ARBA" id="ARBA00022692"/>
    </source>
</evidence>
<protein>
    <submittedName>
        <fullName evidence="7">Putative transporter YrhG</fullName>
    </submittedName>
</protein>
<comment type="subcellular location">
    <subcellularLocation>
        <location evidence="1">Membrane</location>
        <topology evidence="1">Multi-pass membrane protein</topology>
    </subcellularLocation>
</comment>
<name>A0A5N5CX36_9PEZI</name>
<feature type="transmembrane region" description="Helical" evidence="6">
    <location>
        <begin position="137"/>
        <end position="160"/>
    </location>
</feature>
<feature type="transmembrane region" description="Helical" evidence="6">
    <location>
        <begin position="189"/>
        <end position="208"/>
    </location>
</feature>
<evidence type="ECO:0000256" key="4">
    <source>
        <dbReference type="ARBA" id="ARBA00023136"/>
    </source>
</evidence>
<dbReference type="GO" id="GO:0015707">
    <property type="term" value="P:nitrite transport"/>
    <property type="evidence" value="ECO:0007669"/>
    <property type="project" value="TreeGrafter"/>
</dbReference>
<comment type="caution">
    <text evidence="7">The sequence shown here is derived from an EMBL/GenBank/DDBJ whole genome shotgun (WGS) entry which is preliminary data.</text>
</comment>
<keyword evidence="3 6" id="KW-1133">Transmembrane helix</keyword>
<proteinExistence type="inferred from homology"/>
<evidence type="ECO:0000256" key="6">
    <source>
        <dbReference type="SAM" id="Phobius"/>
    </source>
</evidence>
<evidence type="ECO:0000256" key="3">
    <source>
        <dbReference type="ARBA" id="ARBA00022989"/>
    </source>
</evidence>
<dbReference type="InterPro" id="IPR023271">
    <property type="entry name" value="Aquaporin-like"/>
</dbReference>
<accession>A0A5N5CX36</accession>
<keyword evidence="4 6" id="KW-0472">Membrane</keyword>
<feature type="transmembrane region" description="Helical" evidence="6">
    <location>
        <begin position="33"/>
        <end position="55"/>
    </location>
</feature>
<dbReference type="PANTHER" id="PTHR30520">
    <property type="entry name" value="FORMATE TRANSPORTER-RELATED"/>
    <property type="match status" value="1"/>
</dbReference>
<dbReference type="GO" id="GO:0005886">
    <property type="term" value="C:plasma membrane"/>
    <property type="evidence" value="ECO:0007669"/>
    <property type="project" value="TreeGrafter"/>
</dbReference>
<evidence type="ECO:0000313" key="7">
    <source>
        <dbReference type="EMBL" id="KAB2569876.1"/>
    </source>
</evidence>
<keyword evidence="2 6" id="KW-0812">Transmembrane</keyword>
<evidence type="ECO:0000256" key="5">
    <source>
        <dbReference type="ARBA" id="ARBA00049660"/>
    </source>
</evidence>
<comment type="similarity">
    <text evidence="5">Belongs to the FNT transporter (TC 1.A.16) family.</text>
</comment>
<sequence>MGPSLVNAYTPSQVTEMVSRAGVYKGRMHPLKVFLSSVSAGCLLSFAAASCLTANTSTWVRFPPKSQQTKHELTPSLSLAQQLQENAPGVARLLGAFVFPYGLVLIVLTGADLCTGTFMYTTVAVLHRRLSVWRMLLHWFITFWGNLAGSLFMVAIIFGYGGVFSTDPYRAEVIAFTTKKQATPDFHMIFLRGIGCNWLVCLGCFFGMQGRDLTSKIVGIWWPIFAFVSLGFDHVVANMFFIPMGIWVGNPELTVG</sequence>
<evidence type="ECO:0000313" key="8">
    <source>
        <dbReference type="Proteomes" id="UP000325902"/>
    </source>
</evidence>